<reference evidence="9" key="1">
    <citation type="submission" date="2017-06" db="EMBL/GenBank/DDBJ databases">
        <title>FDA dAtabase for Regulatory Grade micrObial Sequences (FDA-ARGOS): Supporting development and validation of Infectious Disease Dx tests.</title>
        <authorList>
            <person name="Minogue T."/>
            <person name="Wolcott M."/>
            <person name="Wasieloski L."/>
            <person name="Aguilar W."/>
            <person name="Moore D."/>
            <person name="Tallon L."/>
            <person name="Sadzewicz L."/>
            <person name="Sengamalay N."/>
            <person name="Ott S."/>
            <person name="Godinez A."/>
            <person name="Nagaraj S."/>
            <person name="Nadendla S."/>
            <person name="Geyer C."/>
            <person name="Sichtig H."/>
        </authorList>
    </citation>
    <scope>NUCLEOTIDE SEQUENCE [LARGE SCALE GENOMIC DNA]</scope>
    <source>
        <strain evidence="9">FDAARGOS_289</strain>
    </source>
</reference>
<proteinExistence type="inferred from homology"/>
<protein>
    <recommendedName>
        <fullName evidence="4">Flagellin</fullName>
    </recommendedName>
</protein>
<dbReference type="PANTHER" id="PTHR42792:SF2">
    <property type="entry name" value="FLAGELLIN"/>
    <property type="match status" value="1"/>
</dbReference>
<dbReference type="AlphaFoldDB" id="A0A1Z3U5U1"/>
<dbReference type="Gene3D" id="1.20.1330.10">
    <property type="entry name" value="f41 fragment of flagellin, N-terminal domain"/>
    <property type="match status" value="1"/>
</dbReference>
<dbReference type="GO" id="GO:0005576">
    <property type="term" value="C:extracellular region"/>
    <property type="evidence" value="ECO:0007669"/>
    <property type="project" value="UniProtKB-SubCell"/>
</dbReference>
<keyword evidence="7" id="KW-0969">Cilium</keyword>
<feature type="domain" description="Flagellin N-terminal" evidence="5">
    <location>
        <begin position="5"/>
        <end position="140"/>
    </location>
</feature>
<evidence type="ECO:0000313" key="9">
    <source>
        <dbReference type="Proteomes" id="UP000197050"/>
    </source>
</evidence>
<sequence>MATSINTNYGAAVALQNLNATNAMLERTQNRVSTGLKVGSAKDNGAIYAIATTQRANMGAMDAVRNSLQRGQSIVDVALAAGDTITAALEEMKSLAVSIQSSVAGSAAETSYLADFNALGKEIDAALKGATFDGVNLWNTTTATNITTNVSGGTYQIGFGTTDKAAAAPITAVSAGTAARAGATTAIVDAAITEITADLATIGTQSKSVGRQLTFVNKLQDSTEAGIGNLVDADLAKESAKLTALQTKQQLGVQALSIANQGSSILLSLFRN</sequence>
<dbReference type="PANTHER" id="PTHR42792">
    <property type="entry name" value="FLAGELLIN"/>
    <property type="match status" value="1"/>
</dbReference>
<dbReference type="InterPro" id="IPR001029">
    <property type="entry name" value="Flagellin_N"/>
</dbReference>
<dbReference type="InterPro" id="IPR046358">
    <property type="entry name" value="Flagellin_C"/>
</dbReference>
<reference evidence="7" key="2">
    <citation type="submission" date="2017-12" db="EMBL/GenBank/DDBJ databases">
        <title>FDA dAtabase for Regulatory Grade micrObial Sequences (FDA-ARGOS): Supporting development and validation of Infectious Disease Dx tests.</title>
        <authorList>
            <person name="Campos J."/>
            <person name="Goldberg B."/>
            <person name="Tallon L."/>
            <person name="Sadzewicz L."/>
            <person name="Sengamalay N."/>
            <person name="Ott S."/>
            <person name="Godinez A."/>
            <person name="Nagaraj S."/>
            <person name="Vavikolanu K."/>
            <person name="Vyas G."/>
            <person name="Nadendla S."/>
            <person name="Aluvathingal J."/>
            <person name="Geyer C."/>
            <person name="Nandy P."/>
            <person name="Hobson J."/>
            <person name="Sichtig H."/>
        </authorList>
    </citation>
    <scope>NUCLEOTIDE SEQUENCE</scope>
    <source>
        <strain evidence="7">FDAARGOS_289</strain>
    </source>
</reference>
<keyword evidence="10" id="KW-1185">Reference proteome</keyword>
<feature type="domain" description="Flagellin C-terminal" evidence="6">
    <location>
        <begin position="186"/>
        <end position="270"/>
    </location>
</feature>
<comment type="function">
    <text evidence="4">Flagellin is the subunit protein which polymerizes to form the filaments of bacterial flagella.</text>
</comment>
<dbReference type="KEGG" id="bvc:CEP68_02800"/>
<comment type="similarity">
    <text evidence="1 4">Belongs to the bacterial flagellin family.</text>
</comment>
<evidence type="ECO:0000313" key="7">
    <source>
        <dbReference type="EMBL" id="ASE38520.1"/>
    </source>
</evidence>
<dbReference type="Proteomes" id="UP001272940">
    <property type="component" value="Unassembled WGS sequence"/>
</dbReference>
<dbReference type="RefSeq" id="WP_055808061.1">
    <property type="nucleotide sequence ID" value="NZ_CP022048.2"/>
</dbReference>
<evidence type="ECO:0000256" key="3">
    <source>
        <dbReference type="ARBA" id="ARBA00023143"/>
    </source>
</evidence>
<name>A0A1Z3U5U1_BREVE</name>
<dbReference type="GeneID" id="34015569"/>
<keyword evidence="3 4" id="KW-0975">Bacterial flagellum</keyword>
<dbReference type="EMBL" id="JAMYEC010000001">
    <property type="protein sequence ID" value="MDX2333491.1"/>
    <property type="molecule type" value="Genomic_DNA"/>
</dbReference>
<comment type="subunit">
    <text evidence="2">In C.crescentus, the flagellar filament is composed of multiple flagellins of 29 kDa; 27 kDa and 25 kDa.</text>
</comment>
<dbReference type="GO" id="GO:0009288">
    <property type="term" value="C:bacterial-type flagellum"/>
    <property type="evidence" value="ECO:0007669"/>
    <property type="project" value="UniProtKB-SubCell"/>
</dbReference>
<evidence type="ECO:0000259" key="5">
    <source>
        <dbReference type="Pfam" id="PF00669"/>
    </source>
</evidence>
<dbReference type="SUPFAM" id="SSF64518">
    <property type="entry name" value="Phase 1 flagellin"/>
    <property type="match status" value="1"/>
</dbReference>
<keyword evidence="7" id="KW-0966">Cell projection</keyword>
<dbReference type="Pfam" id="PF00669">
    <property type="entry name" value="Flagellin_N"/>
    <property type="match status" value="1"/>
</dbReference>
<evidence type="ECO:0000313" key="8">
    <source>
        <dbReference type="EMBL" id="MDX2333491.1"/>
    </source>
</evidence>
<evidence type="ECO:0000256" key="2">
    <source>
        <dbReference type="ARBA" id="ARBA00011829"/>
    </source>
</evidence>
<reference evidence="8" key="3">
    <citation type="submission" date="2022-06" db="EMBL/GenBank/DDBJ databases">
        <authorList>
            <person name="Hesketh-Best P.J."/>
            <person name="Koch M.J."/>
        </authorList>
    </citation>
    <scope>NUCLEOTIDE SEQUENCE</scope>
    <source>
        <strain evidence="8">PC206-O</strain>
    </source>
</reference>
<dbReference type="Pfam" id="PF00700">
    <property type="entry name" value="Flagellin_C"/>
    <property type="match status" value="1"/>
</dbReference>
<dbReference type="Proteomes" id="UP000197050">
    <property type="component" value="Chromosome"/>
</dbReference>
<reference evidence="8 10" key="4">
    <citation type="journal article" date="2023" name="FEMS Microbes">
        <title>Whole genomes of deep-sea sponge-associated bacteria exhibit high novel natural product potential.</title>
        <authorList>
            <person name="Hesketh-Best P.J."/>
            <person name="January G.G."/>
            <person name="Koch M.J."/>
            <person name="Warburton P.J."/>
            <person name="Howell K.L."/>
            <person name="Upton M."/>
        </authorList>
    </citation>
    <scope>NUCLEOTIDE SEQUENCE [LARGE SCALE GENOMIC DNA]</scope>
    <source>
        <strain evidence="8 10">PC206-O</strain>
    </source>
</reference>
<accession>A0A1Z3U5U1</accession>
<gene>
    <name evidence="7" type="ORF">CEP68_02800</name>
    <name evidence="8" type="ORF">NJD11_00860</name>
</gene>
<evidence type="ECO:0000256" key="1">
    <source>
        <dbReference type="ARBA" id="ARBA00005709"/>
    </source>
</evidence>
<evidence type="ECO:0000259" key="6">
    <source>
        <dbReference type="Pfam" id="PF00700"/>
    </source>
</evidence>
<dbReference type="EMBL" id="CP022048">
    <property type="protein sequence ID" value="ASE38520.1"/>
    <property type="molecule type" value="Genomic_DNA"/>
</dbReference>
<dbReference type="InterPro" id="IPR001492">
    <property type="entry name" value="Flagellin"/>
</dbReference>
<evidence type="ECO:0000256" key="4">
    <source>
        <dbReference type="RuleBase" id="RU362073"/>
    </source>
</evidence>
<evidence type="ECO:0000313" key="10">
    <source>
        <dbReference type="Proteomes" id="UP001272940"/>
    </source>
</evidence>
<comment type="subcellular location">
    <subcellularLocation>
        <location evidence="4">Secreted</location>
    </subcellularLocation>
    <subcellularLocation>
        <location evidence="4">Bacterial flagellum</location>
    </subcellularLocation>
</comment>
<keyword evidence="4" id="KW-0964">Secreted</keyword>
<keyword evidence="7" id="KW-0282">Flagellum</keyword>
<organism evidence="7 9">
    <name type="scientific">Brevundimonas vesicularis</name>
    <name type="common">Pseudomonas vesicularis</name>
    <dbReference type="NCBI Taxonomy" id="41276"/>
    <lineage>
        <taxon>Bacteria</taxon>
        <taxon>Pseudomonadati</taxon>
        <taxon>Pseudomonadota</taxon>
        <taxon>Alphaproteobacteria</taxon>
        <taxon>Caulobacterales</taxon>
        <taxon>Caulobacteraceae</taxon>
        <taxon>Brevundimonas</taxon>
    </lineage>
</organism>
<dbReference type="GO" id="GO:0005198">
    <property type="term" value="F:structural molecule activity"/>
    <property type="evidence" value="ECO:0007669"/>
    <property type="project" value="UniProtKB-UniRule"/>
</dbReference>